<evidence type="ECO:0000313" key="2">
    <source>
        <dbReference type="EMBL" id="CAH9086882.1"/>
    </source>
</evidence>
<keyword evidence="3" id="KW-1185">Reference proteome</keyword>
<name>A0A9P0Z518_CUSEU</name>
<dbReference type="OrthoDB" id="439046at2759"/>
<comment type="caution">
    <text evidence="2">The sequence shown here is derived from an EMBL/GenBank/DDBJ whole genome shotgun (WGS) entry which is preliminary data.</text>
</comment>
<feature type="compositionally biased region" description="Low complexity" evidence="1">
    <location>
        <begin position="18"/>
        <end position="28"/>
    </location>
</feature>
<dbReference type="SUPFAM" id="SSF48452">
    <property type="entry name" value="TPR-like"/>
    <property type="match status" value="1"/>
</dbReference>
<evidence type="ECO:0000313" key="3">
    <source>
        <dbReference type="Proteomes" id="UP001152484"/>
    </source>
</evidence>
<sequence length="251" mass="27695">MLVRIPSSPFLKSAWAKDPSSSSSSPDPLLLFLKTRASPLPISTRHPNPTKRTLFSRTAASNLHPIKRDPPTPKIKSFHNGHSQSVPENQESGSDLSSGIMRRVSGGGCSGNGCGENGFDITDQYYQRLIQDHPHHPLILGNYAKFLSEVRGDYVKAEEYCVRAMLASGNDEGSILSMYGDLMWGLHKDADKAISYYDRAVQASPDDCHVLASYARFLWDSGEAFERQEEQQIVNNNGNNISYSPICGGFN</sequence>
<reference evidence="2" key="1">
    <citation type="submission" date="2022-07" db="EMBL/GenBank/DDBJ databases">
        <authorList>
            <person name="Macas J."/>
            <person name="Novak P."/>
            <person name="Neumann P."/>
        </authorList>
    </citation>
    <scope>NUCLEOTIDE SEQUENCE</scope>
</reference>
<protein>
    <submittedName>
        <fullName evidence="2">Uncharacterized protein</fullName>
    </submittedName>
</protein>
<dbReference type="PANTHER" id="PTHR26312:SF215">
    <property type="entry name" value="TPR REPEAT PROTEIN"/>
    <property type="match status" value="1"/>
</dbReference>
<accession>A0A9P0Z518</accession>
<proteinExistence type="predicted"/>
<dbReference type="Proteomes" id="UP001152484">
    <property type="component" value="Unassembled WGS sequence"/>
</dbReference>
<dbReference type="InterPro" id="IPR011990">
    <property type="entry name" value="TPR-like_helical_dom_sf"/>
</dbReference>
<evidence type="ECO:0000256" key="1">
    <source>
        <dbReference type="SAM" id="MobiDB-lite"/>
    </source>
</evidence>
<dbReference type="EMBL" id="CAMAPE010000019">
    <property type="protein sequence ID" value="CAH9086882.1"/>
    <property type="molecule type" value="Genomic_DNA"/>
</dbReference>
<gene>
    <name evidence="2" type="ORF">CEURO_LOCUS9822</name>
</gene>
<dbReference type="PANTHER" id="PTHR26312">
    <property type="entry name" value="TETRATRICOPEPTIDE REPEAT PROTEIN 5"/>
    <property type="match status" value="1"/>
</dbReference>
<feature type="region of interest" description="Disordered" evidence="1">
    <location>
        <begin position="1"/>
        <end position="28"/>
    </location>
</feature>
<dbReference type="AlphaFoldDB" id="A0A9P0Z518"/>
<feature type="compositionally biased region" description="Polar residues" evidence="1">
    <location>
        <begin position="80"/>
        <end position="97"/>
    </location>
</feature>
<feature type="region of interest" description="Disordered" evidence="1">
    <location>
        <begin position="57"/>
        <end position="102"/>
    </location>
</feature>
<organism evidence="2 3">
    <name type="scientific">Cuscuta europaea</name>
    <name type="common">European dodder</name>
    <dbReference type="NCBI Taxonomy" id="41803"/>
    <lineage>
        <taxon>Eukaryota</taxon>
        <taxon>Viridiplantae</taxon>
        <taxon>Streptophyta</taxon>
        <taxon>Embryophyta</taxon>
        <taxon>Tracheophyta</taxon>
        <taxon>Spermatophyta</taxon>
        <taxon>Magnoliopsida</taxon>
        <taxon>eudicotyledons</taxon>
        <taxon>Gunneridae</taxon>
        <taxon>Pentapetalae</taxon>
        <taxon>asterids</taxon>
        <taxon>lamiids</taxon>
        <taxon>Solanales</taxon>
        <taxon>Convolvulaceae</taxon>
        <taxon>Cuscuteae</taxon>
        <taxon>Cuscuta</taxon>
        <taxon>Cuscuta subgen. Cuscuta</taxon>
    </lineage>
</organism>
<dbReference type="Gene3D" id="1.25.40.10">
    <property type="entry name" value="Tetratricopeptide repeat domain"/>
    <property type="match status" value="1"/>
</dbReference>